<dbReference type="EMBL" id="BGPR01001445">
    <property type="protein sequence ID" value="GBM54134.1"/>
    <property type="molecule type" value="Genomic_DNA"/>
</dbReference>
<name>A0A4Y2GPT0_ARAVE</name>
<proteinExistence type="predicted"/>
<evidence type="ECO:0000313" key="1">
    <source>
        <dbReference type="EMBL" id="GBM54134.1"/>
    </source>
</evidence>
<dbReference type="OrthoDB" id="6246393at2759"/>
<evidence type="ECO:0000313" key="2">
    <source>
        <dbReference type="Proteomes" id="UP000499080"/>
    </source>
</evidence>
<dbReference type="GO" id="GO:0003676">
    <property type="term" value="F:nucleic acid binding"/>
    <property type="evidence" value="ECO:0007669"/>
    <property type="project" value="InterPro"/>
</dbReference>
<evidence type="ECO:0008006" key="3">
    <source>
        <dbReference type="Google" id="ProtNLM"/>
    </source>
</evidence>
<sequence>MVLEEISYDSTSILVVIPSILTANVCVRLVIEPVVLPFMSSSQGGVFQQDNARPHTAAVTQRALQCVDILLWPARSPDLSLIEHVWDMIGQQMQRHPQSAITIADLIDQVQQAWNSIPLNDIRHLYGKMHARLQACIRNRRF</sequence>
<dbReference type="Proteomes" id="UP000499080">
    <property type="component" value="Unassembled WGS sequence"/>
</dbReference>
<comment type="caution">
    <text evidence="1">The sequence shown here is derived from an EMBL/GenBank/DDBJ whole genome shotgun (WGS) entry which is preliminary data.</text>
</comment>
<dbReference type="InterPro" id="IPR036397">
    <property type="entry name" value="RNaseH_sf"/>
</dbReference>
<gene>
    <name evidence="1" type="ORF">AVEN_113298_1</name>
</gene>
<dbReference type="Gene3D" id="3.30.420.10">
    <property type="entry name" value="Ribonuclease H-like superfamily/Ribonuclease H"/>
    <property type="match status" value="1"/>
</dbReference>
<protein>
    <recommendedName>
        <fullName evidence="3">Tc1-like transposase DDE domain-containing protein</fullName>
    </recommendedName>
</protein>
<reference evidence="1 2" key="1">
    <citation type="journal article" date="2019" name="Sci. Rep.">
        <title>Orb-weaving spider Araneus ventricosus genome elucidates the spidroin gene catalogue.</title>
        <authorList>
            <person name="Kono N."/>
            <person name="Nakamura H."/>
            <person name="Ohtoshi R."/>
            <person name="Moran D.A.P."/>
            <person name="Shinohara A."/>
            <person name="Yoshida Y."/>
            <person name="Fujiwara M."/>
            <person name="Mori M."/>
            <person name="Tomita M."/>
            <person name="Arakawa K."/>
        </authorList>
    </citation>
    <scope>NUCLEOTIDE SEQUENCE [LARGE SCALE GENOMIC DNA]</scope>
</reference>
<keyword evidence="2" id="KW-1185">Reference proteome</keyword>
<accession>A0A4Y2GPT0</accession>
<organism evidence="1 2">
    <name type="scientific">Araneus ventricosus</name>
    <name type="common">Orbweaver spider</name>
    <name type="synonym">Epeira ventricosa</name>
    <dbReference type="NCBI Taxonomy" id="182803"/>
    <lineage>
        <taxon>Eukaryota</taxon>
        <taxon>Metazoa</taxon>
        <taxon>Ecdysozoa</taxon>
        <taxon>Arthropoda</taxon>
        <taxon>Chelicerata</taxon>
        <taxon>Arachnida</taxon>
        <taxon>Araneae</taxon>
        <taxon>Araneomorphae</taxon>
        <taxon>Entelegynae</taxon>
        <taxon>Araneoidea</taxon>
        <taxon>Araneidae</taxon>
        <taxon>Araneus</taxon>
    </lineage>
</organism>
<dbReference type="AlphaFoldDB" id="A0A4Y2GPT0"/>